<feature type="transmembrane region" description="Helical" evidence="9">
    <location>
        <begin position="395"/>
        <end position="414"/>
    </location>
</feature>
<dbReference type="Pfam" id="PF00083">
    <property type="entry name" value="Sugar_tr"/>
    <property type="match status" value="1"/>
</dbReference>
<dbReference type="NCBIfam" id="TIGR00879">
    <property type="entry name" value="SP"/>
    <property type="match status" value="1"/>
</dbReference>
<dbReference type="EMBL" id="CAJVRL010000071">
    <property type="protein sequence ID" value="CAG8956591.1"/>
    <property type="molecule type" value="Genomic_DNA"/>
</dbReference>
<feature type="transmembrane region" description="Helical" evidence="9">
    <location>
        <begin position="6"/>
        <end position="23"/>
    </location>
</feature>
<accession>A0A9N9KYY5</accession>
<dbReference type="GO" id="GO:0005351">
    <property type="term" value="F:carbohydrate:proton symporter activity"/>
    <property type="evidence" value="ECO:0007669"/>
    <property type="project" value="TreeGrafter"/>
</dbReference>
<dbReference type="OrthoDB" id="4142200at2759"/>
<dbReference type="Gene3D" id="1.20.1250.20">
    <property type="entry name" value="MFS general substrate transporter like domains"/>
    <property type="match status" value="1"/>
</dbReference>
<sequence>MYEMGNIYVIAAVAVVGGALFGFDISSMSAIISTEAYLCYYNQGPLYLATDGKCSGPSTDVQGGITAVMPGGSWLGSLCSGYISDKLGRKRAIQIGSVIWCIGSSKFPYAAELEFCLTTSPVIVCASTSIGMLIGGRLINGLSVGICSAQVPVYITEIAPPSKRGRLVGCQQWAITWGILIMFYISYGCSFISGTAAFRVPWGLQMLPAIFLFCAMLFLPESPRWLARQGHWDEAQHVLAITHAHGDHDSPFVHKELSEIREVVEFEEANADVTYWELFQPKMLNRTHIGIFTQIWSQLTGMNVMMYYITYVFTMAGLGDSVLLPSSITYLINVIMTIPALLYVDRWGRRPTLLIGAVLMMIFMFANAGLFAQYGTTPLPNQFPSAAESIAVSGAPAKAIIACTYLFVASYAPTWGPVSWIYPSELYPLRVRGKAVALATSANWAFNFALAYFVPPAFENIRWQVYIVFGVFCAAMFIHVFFLFPETSQKPLEVIEDIFDDKTPRSIKGLGTPAWKTRVGNAGRGGDEENAAGAESVSSEKEAKSESEDPKFESGRGRVMVDEKRRM</sequence>
<evidence type="ECO:0000256" key="2">
    <source>
        <dbReference type="ARBA" id="ARBA00010992"/>
    </source>
</evidence>
<organism evidence="11 12">
    <name type="scientific">Hymenoscyphus fraxineus</name>
    <dbReference type="NCBI Taxonomy" id="746836"/>
    <lineage>
        <taxon>Eukaryota</taxon>
        <taxon>Fungi</taxon>
        <taxon>Dikarya</taxon>
        <taxon>Ascomycota</taxon>
        <taxon>Pezizomycotina</taxon>
        <taxon>Leotiomycetes</taxon>
        <taxon>Helotiales</taxon>
        <taxon>Helotiaceae</taxon>
        <taxon>Hymenoscyphus</taxon>
    </lineage>
</organism>
<feature type="region of interest" description="Disordered" evidence="8">
    <location>
        <begin position="510"/>
        <end position="567"/>
    </location>
</feature>
<evidence type="ECO:0000256" key="3">
    <source>
        <dbReference type="ARBA" id="ARBA00022448"/>
    </source>
</evidence>
<evidence type="ECO:0000256" key="1">
    <source>
        <dbReference type="ARBA" id="ARBA00004141"/>
    </source>
</evidence>
<keyword evidence="3 7" id="KW-0813">Transport</keyword>
<dbReference type="PROSITE" id="PS50850">
    <property type="entry name" value="MFS"/>
    <property type="match status" value="1"/>
</dbReference>
<evidence type="ECO:0000256" key="7">
    <source>
        <dbReference type="RuleBase" id="RU003346"/>
    </source>
</evidence>
<dbReference type="CDD" id="cd17356">
    <property type="entry name" value="MFS_HXT"/>
    <property type="match status" value="1"/>
</dbReference>
<dbReference type="InterPro" id="IPR003663">
    <property type="entry name" value="Sugar/inositol_transpt"/>
</dbReference>
<dbReference type="PROSITE" id="PS00216">
    <property type="entry name" value="SUGAR_TRANSPORT_1"/>
    <property type="match status" value="2"/>
</dbReference>
<dbReference type="InterPro" id="IPR050360">
    <property type="entry name" value="MFS_Sugar_Transporters"/>
</dbReference>
<feature type="transmembrane region" description="Helical" evidence="9">
    <location>
        <begin position="466"/>
        <end position="484"/>
    </location>
</feature>
<dbReference type="SUPFAM" id="SSF103473">
    <property type="entry name" value="MFS general substrate transporter"/>
    <property type="match status" value="1"/>
</dbReference>
<evidence type="ECO:0000256" key="9">
    <source>
        <dbReference type="SAM" id="Phobius"/>
    </source>
</evidence>
<dbReference type="PRINTS" id="PR00171">
    <property type="entry name" value="SUGRTRNSPORT"/>
</dbReference>
<evidence type="ECO:0000256" key="5">
    <source>
        <dbReference type="ARBA" id="ARBA00022989"/>
    </source>
</evidence>
<keyword evidence="12" id="KW-1185">Reference proteome</keyword>
<keyword evidence="5 9" id="KW-1133">Transmembrane helix</keyword>
<dbReference type="GO" id="GO:0016020">
    <property type="term" value="C:membrane"/>
    <property type="evidence" value="ECO:0007669"/>
    <property type="project" value="UniProtKB-SubCell"/>
</dbReference>
<evidence type="ECO:0000256" key="6">
    <source>
        <dbReference type="ARBA" id="ARBA00023136"/>
    </source>
</evidence>
<dbReference type="PANTHER" id="PTHR48022:SF7">
    <property type="entry name" value="MAJOR FACILITATOR SUPERFAMILY (MFS) PROFILE DOMAIN-CONTAINING PROTEIN-RELATED"/>
    <property type="match status" value="1"/>
</dbReference>
<dbReference type="InterPro" id="IPR020846">
    <property type="entry name" value="MFS_dom"/>
</dbReference>
<comment type="subcellular location">
    <subcellularLocation>
        <location evidence="1">Membrane</location>
        <topology evidence="1">Multi-pass membrane protein</topology>
    </subcellularLocation>
</comment>
<feature type="domain" description="Major facilitator superfamily (MFS) profile" evidence="10">
    <location>
        <begin position="10"/>
        <end position="488"/>
    </location>
</feature>
<evidence type="ECO:0000313" key="12">
    <source>
        <dbReference type="Proteomes" id="UP000696280"/>
    </source>
</evidence>
<dbReference type="InterPro" id="IPR036259">
    <property type="entry name" value="MFS_trans_sf"/>
</dbReference>
<feature type="transmembrane region" description="Helical" evidence="9">
    <location>
        <begin position="202"/>
        <end position="219"/>
    </location>
</feature>
<dbReference type="PANTHER" id="PTHR48022">
    <property type="entry name" value="PLASTIDIC GLUCOSE TRANSPORTER 4"/>
    <property type="match status" value="1"/>
</dbReference>
<feature type="transmembrane region" description="Helical" evidence="9">
    <location>
        <begin position="435"/>
        <end position="454"/>
    </location>
</feature>
<comment type="similarity">
    <text evidence="2 7">Belongs to the major facilitator superfamily. Sugar transporter (TC 2.A.1.1) family.</text>
</comment>
<dbReference type="PROSITE" id="PS00217">
    <property type="entry name" value="SUGAR_TRANSPORT_2"/>
    <property type="match status" value="1"/>
</dbReference>
<dbReference type="AlphaFoldDB" id="A0A9N9KYY5"/>
<dbReference type="Proteomes" id="UP000696280">
    <property type="component" value="Unassembled WGS sequence"/>
</dbReference>
<evidence type="ECO:0000259" key="10">
    <source>
        <dbReference type="PROSITE" id="PS50850"/>
    </source>
</evidence>
<proteinExistence type="inferred from homology"/>
<evidence type="ECO:0000313" key="11">
    <source>
        <dbReference type="EMBL" id="CAG8956591.1"/>
    </source>
</evidence>
<name>A0A9N9KYY5_9HELO</name>
<gene>
    <name evidence="11" type="ORF">HYFRA_00011902</name>
</gene>
<evidence type="ECO:0000256" key="4">
    <source>
        <dbReference type="ARBA" id="ARBA00022692"/>
    </source>
</evidence>
<comment type="caution">
    <text evidence="11">The sequence shown here is derived from an EMBL/GenBank/DDBJ whole genome shotgun (WGS) entry which is preliminary data.</text>
</comment>
<dbReference type="InterPro" id="IPR005829">
    <property type="entry name" value="Sugar_transporter_CS"/>
</dbReference>
<reference evidence="11" key="1">
    <citation type="submission" date="2021-07" db="EMBL/GenBank/DDBJ databases">
        <authorList>
            <person name="Durling M."/>
        </authorList>
    </citation>
    <scope>NUCLEOTIDE SEQUENCE</scope>
</reference>
<feature type="transmembrane region" description="Helical" evidence="9">
    <location>
        <begin position="353"/>
        <end position="375"/>
    </location>
</feature>
<evidence type="ECO:0000256" key="8">
    <source>
        <dbReference type="SAM" id="MobiDB-lite"/>
    </source>
</evidence>
<feature type="compositionally biased region" description="Basic and acidic residues" evidence="8">
    <location>
        <begin position="538"/>
        <end position="567"/>
    </location>
</feature>
<dbReference type="InterPro" id="IPR005828">
    <property type="entry name" value="MFS_sugar_transport-like"/>
</dbReference>
<dbReference type="FunFam" id="1.20.1250.20:FF:000026">
    <property type="entry name" value="MFS quinate transporter QutD"/>
    <property type="match status" value="1"/>
</dbReference>
<protein>
    <recommendedName>
        <fullName evidence="10">Major facilitator superfamily (MFS) profile domain-containing protein</fullName>
    </recommendedName>
</protein>
<keyword evidence="6 9" id="KW-0472">Membrane</keyword>
<keyword evidence="4 9" id="KW-0812">Transmembrane</keyword>
<feature type="transmembrane region" description="Helical" evidence="9">
    <location>
        <begin position="289"/>
        <end position="310"/>
    </location>
</feature>
<feature type="transmembrane region" description="Helical" evidence="9">
    <location>
        <begin position="322"/>
        <end position="344"/>
    </location>
</feature>
<feature type="transmembrane region" description="Helical" evidence="9">
    <location>
        <begin position="173"/>
        <end position="196"/>
    </location>
</feature>